<reference evidence="4" key="1">
    <citation type="submission" date="2021-05" db="EMBL/GenBank/DDBJ databases">
        <title>A free-living protist that lacks canonical eukaryotic 1 DNA replication and segregation systems.</title>
        <authorList>
            <person name="Salas-Leiva D.E."/>
            <person name="Tromer E.C."/>
            <person name="Curtis B.A."/>
            <person name="Jerlstrom-Hultqvist J."/>
            <person name="Kolisko M."/>
            <person name="Yi Z."/>
            <person name="Salas-Leiva J.S."/>
            <person name="Gallot-Lavallee L."/>
            <person name="Kops G.J.P.L."/>
            <person name="Archibald J.M."/>
            <person name="Simpson A.G.B."/>
            <person name="Roger A.J."/>
        </authorList>
    </citation>
    <scope>NUCLEOTIDE SEQUENCE</scope>
    <source>
        <strain evidence="4">BICM</strain>
    </source>
</reference>
<accession>A0A8J6EA63</accession>
<feature type="repeat" description="WD" evidence="3">
    <location>
        <begin position="96"/>
        <end position="136"/>
    </location>
</feature>
<organism evidence="4 5">
    <name type="scientific">Carpediemonas membranifera</name>
    <dbReference type="NCBI Taxonomy" id="201153"/>
    <lineage>
        <taxon>Eukaryota</taxon>
        <taxon>Metamonada</taxon>
        <taxon>Carpediemonas-like organisms</taxon>
        <taxon>Carpediemonas</taxon>
    </lineage>
</organism>
<proteinExistence type="predicted"/>
<dbReference type="SUPFAM" id="SSF50978">
    <property type="entry name" value="WD40 repeat-like"/>
    <property type="match status" value="1"/>
</dbReference>
<comment type="caution">
    <text evidence="4">The sequence shown here is derived from an EMBL/GenBank/DDBJ whole genome shotgun (WGS) entry which is preliminary data.</text>
</comment>
<dbReference type="Gene3D" id="2.130.10.10">
    <property type="entry name" value="YVTN repeat-like/Quinoprotein amine dehydrogenase"/>
    <property type="match status" value="1"/>
</dbReference>
<feature type="repeat" description="WD" evidence="3">
    <location>
        <begin position="54"/>
        <end position="96"/>
    </location>
</feature>
<evidence type="ECO:0000313" key="5">
    <source>
        <dbReference type="Proteomes" id="UP000717585"/>
    </source>
</evidence>
<dbReference type="EMBL" id="JAHDYR010000016">
    <property type="protein sequence ID" value="KAG9394270.1"/>
    <property type="molecule type" value="Genomic_DNA"/>
</dbReference>
<dbReference type="InterPro" id="IPR020472">
    <property type="entry name" value="WD40_PAC1"/>
</dbReference>
<gene>
    <name evidence="4" type="ORF">J8273_4372</name>
</gene>
<evidence type="ECO:0000256" key="3">
    <source>
        <dbReference type="PROSITE-ProRule" id="PRU00221"/>
    </source>
</evidence>
<name>A0A8J6EA63_9EUKA</name>
<dbReference type="PRINTS" id="PR00320">
    <property type="entry name" value="GPROTEINBRPT"/>
</dbReference>
<dbReference type="PROSITE" id="PS50294">
    <property type="entry name" value="WD_REPEATS_REGION"/>
    <property type="match status" value="1"/>
</dbReference>
<dbReference type="InterPro" id="IPR015943">
    <property type="entry name" value="WD40/YVTN_repeat-like_dom_sf"/>
</dbReference>
<evidence type="ECO:0000313" key="4">
    <source>
        <dbReference type="EMBL" id="KAG9394270.1"/>
    </source>
</evidence>
<dbReference type="PROSITE" id="PS00678">
    <property type="entry name" value="WD_REPEATS_1"/>
    <property type="match status" value="1"/>
</dbReference>
<dbReference type="InterPro" id="IPR036322">
    <property type="entry name" value="WD40_repeat_dom_sf"/>
</dbReference>
<dbReference type="SMART" id="SM00320">
    <property type="entry name" value="WD40"/>
    <property type="match status" value="4"/>
</dbReference>
<keyword evidence="5" id="KW-1185">Reference proteome</keyword>
<dbReference type="Proteomes" id="UP000717585">
    <property type="component" value="Unassembled WGS sequence"/>
</dbReference>
<dbReference type="PROSITE" id="PS50082">
    <property type="entry name" value="WD_REPEATS_2"/>
    <property type="match status" value="2"/>
</dbReference>
<evidence type="ECO:0000256" key="1">
    <source>
        <dbReference type="ARBA" id="ARBA00022574"/>
    </source>
</evidence>
<dbReference type="PANTHER" id="PTHR10971">
    <property type="entry name" value="MRNA EXPORT FACTOR AND BUB3"/>
    <property type="match status" value="1"/>
</dbReference>
<protein>
    <submittedName>
        <fullName evidence="4">mRNA export factor</fullName>
    </submittedName>
</protein>
<dbReference type="InterPro" id="IPR001680">
    <property type="entry name" value="WD40_rpt"/>
</dbReference>
<dbReference type="AlphaFoldDB" id="A0A8J6EA63"/>
<sequence length="345" mass="38889">MQTDPAIRVAQPSADTVTSIDWHPTQNYFCVGSWDTQGRCFMVNSTGQTQCILQMKHSEPIMDVCFNSVDGAQVFTCSTDKTIKVWDLASQQSRDVGQHGDGVVSLKYSEGNFLVSGSWDRSFALWDWRSSRQQLKTTLPQRVVDLDQKGNYVVVALEPRAVNIKSRFMVYDIRNPNTPFQDFESAMAEMITCIGINTNTEKICYGNSTGRCGVQDIVTTRQTTSYFARKPQGKESFTFKSHRDMQASITYQVNCVAAHPTQHKTMFTAGSDGRWASWDIYQPKSIHSFQTPNRQPITAMAINAQGNILAYAQGYDWHKGYEYAPQAKVGEIFLQPLRPEHVTGQ</sequence>
<evidence type="ECO:0000256" key="2">
    <source>
        <dbReference type="ARBA" id="ARBA00022737"/>
    </source>
</evidence>
<dbReference type="Pfam" id="PF00400">
    <property type="entry name" value="WD40"/>
    <property type="match status" value="3"/>
</dbReference>
<dbReference type="OrthoDB" id="256303at2759"/>
<dbReference type="InterPro" id="IPR019775">
    <property type="entry name" value="WD40_repeat_CS"/>
</dbReference>
<keyword evidence="1 3" id="KW-0853">WD repeat</keyword>
<keyword evidence="2" id="KW-0677">Repeat</keyword>